<reference evidence="2" key="1">
    <citation type="journal article" date="2013" name="Genetics">
        <title>The draft genome and transcriptome of Panagrellus redivivus are shaped by the harsh demands of a free-living lifestyle.</title>
        <authorList>
            <person name="Srinivasan J."/>
            <person name="Dillman A.R."/>
            <person name="Macchietto M.G."/>
            <person name="Heikkinen L."/>
            <person name="Lakso M."/>
            <person name="Fracchia K.M."/>
            <person name="Antoshechkin I."/>
            <person name="Mortazavi A."/>
            <person name="Wong G."/>
            <person name="Sternberg P.W."/>
        </authorList>
    </citation>
    <scope>NUCLEOTIDE SEQUENCE [LARGE SCALE GENOMIC DNA]</scope>
    <source>
        <strain evidence="2">MT8872</strain>
    </source>
</reference>
<dbReference type="PANTHER" id="PTHR10334">
    <property type="entry name" value="CYSTEINE-RICH SECRETORY PROTEIN-RELATED"/>
    <property type="match status" value="1"/>
</dbReference>
<dbReference type="SMART" id="SM00198">
    <property type="entry name" value="SCP"/>
    <property type="match status" value="1"/>
</dbReference>
<dbReference type="Pfam" id="PF00188">
    <property type="entry name" value="CAP"/>
    <property type="match status" value="1"/>
</dbReference>
<accession>A0A7E4UMG4</accession>
<dbReference type="InterPro" id="IPR035940">
    <property type="entry name" value="CAP_sf"/>
</dbReference>
<evidence type="ECO:0000259" key="1">
    <source>
        <dbReference type="SMART" id="SM00198"/>
    </source>
</evidence>
<dbReference type="FunFam" id="3.40.33.10:FF:000010">
    <property type="entry name" value="Predicted protein"/>
    <property type="match status" value="1"/>
</dbReference>
<keyword evidence="2" id="KW-1185">Reference proteome</keyword>
<name>A0A7E4UMG4_PANRE</name>
<evidence type="ECO:0000313" key="2">
    <source>
        <dbReference type="Proteomes" id="UP000492821"/>
    </source>
</evidence>
<dbReference type="CDD" id="cd05382">
    <property type="entry name" value="CAP_GAPR1-like"/>
    <property type="match status" value="1"/>
</dbReference>
<sequence length="149" mass="17251">MNEAELKTYRKDILEKINRYRFHHQAEDVVLDDAINAFAQEWATQLAKNNKLEHRPPGTQKYGECLYFVTNLKTQDAVKAWYDEVKTVDWKNLEKPDALHFTQLVWKASKKLGIGIGKSGEGFYYLVANFDPPGNYPGQFNDNVKPKKV</sequence>
<proteinExistence type="predicted"/>
<evidence type="ECO:0000313" key="3">
    <source>
        <dbReference type="WBParaSite" id="Pan_g1052.t1"/>
    </source>
</evidence>
<dbReference type="Proteomes" id="UP000492821">
    <property type="component" value="Unassembled WGS sequence"/>
</dbReference>
<feature type="domain" description="SCP" evidence="1">
    <location>
        <begin position="8"/>
        <end position="138"/>
    </location>
</feature>
<dbReference type="InterPro" id="IPR014044">
    <property type="entry name" value="CAP_dom"/>
</dbReference>
<dbReference type="PRINTS" id="PR00837">
    <property type="entry name" value="V5TPXLIKE"/>
</dbReference>
<dbReference type="WBParaSite" id="Pan_g1052.t1">
    <property type="protein sequence ID" value="Pan_g1052.t1"/>
    <property type="gene ID" value="Pan_g1052"/>
</dbReference>
<dbReference type="AlphaFoldDB" id="A0A7E4UMG4"/>
<dbReference type="SUPFAM" id="SSF55797">
    <property type="entry name" value="PR-1-like"/>
    <property type="match status" value="1"/>
</dbReference>
<dbReference type="Gene3D" id="3.40.33.10">
    <property type="entry name" value="CAP"/>
    <property type="match status" value="1"/>
</dbReference>
<protein>
    <submittedName>
        <fullName evidence="3">SCP domain-containing protein</fullName>
    </submittedName>
</protein>
<reference evidence="3" key="2">
    <citation type="submission" date="2020-10" db="UniProtKB">
        <authorList>
            <consortium name="WormBaseParasite"/>
        </authorList>
    </citation>
    <scope>IDENTIFICATION</scope>
</reference>
<dbReference type="InterPro" id="IPR034113">
    <property type="entry name" value="SCP_GAPR1-like"/>
</dbReference>
<dbReference type="InterPro" id="IPR001283">
    <property type="entry name" value="CRISP-related"/>
</dbReference>
<organism evidence="2 3">
    <name type="scientific">Panagrellus redivivus</name>
    <name type="common">Microworm</name>
    <dbReference type="NCBI Taxonomy" id="6233"/>
    <lineage>
        <taxon>Eukaryota</taxon>
        <taxon>Metazoa</taxon>
        <taxon>Ecdysozoa</taxon>
        <taxon>Nematoda</taxon>
        <taxon>Chromadorea</taxon>
        <taxon>Rhabditida</taxon>
        <taxon>Tylenchina</taxon>
        <taxon>Panagrolaimomorpha</taxon>
        <taxon>Panagrolaimoidea</taxon>
        <taxon>Panagrolaimidae</taxon>
        <taxon>Panagrellus</taxon>
    </lineage>
</organism>